<dbReference type="AlphaFoldDB" id="A0A0D2ECL9"/>
<dbReference type="EMBL" id="KN847334">
    <property type="protein sequence ID" value="KIW45724.1"/>
    <property type="molecule type" value="Genomic_DNA"/>
</dbReference>
<feature type="compositionally biased region" description="Basic and acidic residues" evidence="1">
    <location>
        <begin position="7"/>
        <end position="30"/>
    </location>
</feature>
<evidence type="ECO:0008006" key="4">
    <source>
        <dbReference type="Google" id="ProtNLM"/>
    </source>
</evidence>
<dbReference type="RefSeq" id="XP_016265940.1">
    <property type="nucleotide sequence ID" value="XM_016404935.1"/>
</dbReference>
<dbReference type="OrthoDB" id="1929311at2759"/>
<dbReference type="SUPFAM" id="SSF52540">
    <property type="entry name" value="P-loop containing nucleoside triphosphate hydrolases"/>
    <property type="match status" value="1"/>
</dbReference>
<protein>
    <recommendedName>
        <fullName evidence="4">Protein CMS1</fullName>
    </recommendedName>
</protein>
<evidence type="ECO:0000256" key="1">
    <source>
        <dbReference type="SAM" id="MobiDB-lite"/>
    </source>
</evidence>
<proteinExistence type="predicted"/>
<keyword evidence="3" id="KW-1185">Reference proteome</keyword>
<dbReference type="PANTHER" id="PTHR24030:SF0">
    <property type="entry name" value="PROTEIN CMSS1"/>
    <property type="match status" value="1"/>
</dbReference>
<name>A0A0D2ECL9_9EURO</name>
<gene>
    <name evidence="2" type="ORF">PV06_04087</name>
</gene>
<dbReference type="GO" id="GO:0005634">
    <property type="term" value="C:nucleus"/>
    <property type="evidence" value="ECO:0007669"/>
    <property type="project" value="TreeGrafter"/>
</dbReference>
<evidence type="ECO:0000313" key="3">
    <source>
        <dbReference type="Proteomes" id="UP000053342"/>
    </source>
</evidence>
<dbReference type="VEuPathDB" id="FungiDB:PV06_04087"/>
<dbReference type="STRING" id="215243.A0A0D2ECL9"/>
<dbReference type="Proteomes" id="UP000053342">
    <property type="component" value="Unassembled WGS sequence"/>
</dbReference>
<dbReference type="InterPro" id="IPR032704">
    <property type="entry name" value="Cms1"/>
</dbReference>
<dbReference type="Gene3D" id="3.40.50.300">
    <property type="entry name" value="P-loop containing nucleotide triphosphate hydrolases"/>
    <property type="match status" value="1"/>
</dbReference>
<dbReference type="HOGENOM" id="CLU_057568_0_1_1"/>
<dbReference type="Pfam" id="PF14617">
    <property type="entry name" value="CMS1"/>
    <property type="match status" value="1"/>
</dbReference>
<dbReference type="InterPro" id="IPR027417">
    <property type="entry name" value="P-loop_NTPase"/>
</dbReference>
<dbReference type="GO" id="GO:0030686">
    <property type="term" value="C:90S preribosome"/>
    <property type="evidence" value="ECO:0007669"/>
    <property type="project" value="TreeGrafter"/>
</dbReference>
<feature type="region of interest" description="Disordered" evidence="1">
    <location>
        <begin position="1"/>
        <end position="45"/>
    </location>
</feature>
<dbReference type="GeneID" id="27356161"/>
<accession>A0A0D2ECL9</accession>
<sequence>MSRTKNRAREQGSKKRSLENVDGTENDHSSKRQASKPPPPRRPTEVDETIAMMDPALLADHCAKTMRKHNPKSSSIELEEQYLPTKAFRDTTSFAGIHSTGRLGAFLEQFTENGKTVLTACDAEAAPHTLVIAPSGIRAADLYRELRVFNSEQSKVAKFIAKHMKLQENVEYMQKNKVGIVIGTPARIMDVIAAGAIKPGSVRRIVVDGSYCDEKKRNIFGMRELFQPLQALLNLEAFRTRYSTQDRLEILVF</sequence>
<dbReference type="PANTHER" id="PTHR24030">
    <property type="entry name" value="PROTEIN CMSS1"/>
    <property type="match status" value="1"/>
</dbReference>
<organism evidence="2 3">
    <name type="scientific">Exophiala oligosperma</name>
    <dbReference type="NCBI Taxonomy" id="215243"/>
    <lineage>
        <taxon>Eukaryota</taxon>
        <taxon>Fungi</taxon>
        <taxon>Dikarya</taxon>
        <taxon>Ascomycota</taxon>
        <taxon>Pezizomycotina</taxon>
        <taxon>Eurotiomycetes</taxon>
        <taxon>Chaetothyriomycetidae</taxon>
        <taxon>Chaetothyriales</taxon>
        <taxon>Herpotrichiellaceae</taxon>
        <taxon>Exophiala</taxon>
    </lineage>
</organism>
<evidence type="ECO:0000313" key="2">
    <source>
        <dbReference type="EMBL" id="KIW45724.1"/>
    </source>
</evidence>
<reference evidence="2 3" key="1">
    <citation type="submission" date="2015-01" db="EMBL/GenBank/DDBJ databases">
        <title>The Genome Sequence of Exophiala oligosperma CBS72588.</title>
        <authorList>
            <consortium name="The Broad Institute Genomics Platform"/>
            <person name="Cuomo C."/>
            <person name="de Hoog S."/>
            <person name="Gorbushina A."/>
            <person name="Stielow B."/>
            <person name="Teixiera M."/>
            <person name="Abouelleil A."/>
            <person name="Chapman S.B."/>
            <person name="Priest M."/>
            <person name="Young S.K."/>
            <person name="Wortman J."/>
            <person name="Nusbaum C."/>
            <person name="Birren B."/>
        </authorList>
    </citation>
    <scope>NUCLEOTIDE SEQUENCE [LARGE SCALE GENOMIC DNA]</scope>
    <source>
        <strain evidence="2 3">CBS 72588</strain>
    </source>
</reference>